<dbReference type="RefSeq" id="WP_168966214.1">
    <property type="nucleotide sequence ID" value="NZ_JABAFR010000025.1"/>
</dbReference>
<dbReference type="EMBL" id="JABAFR010000025">
    <property type="protein sequence ID" value="NME45105.1"/>
    <property type="molecule type" value="Genomic_DNA"/>
</dbReference>
<gene>
    <name evidence="1" type="ORF">HF861_09455</name>
</gene>
<organism evidence="1 2">
    <name type="scientific">Faecalicoccus pleomorphus</name>
    <dbReference type="NCBI Taxonomy" id="1323"/>
    <lineage>
        <taxon>Bacteria</taxon>
        <taxon>Bacillati</taxon>
        <taxon>Bacillota</taxon>
        <taxon>Erysipelotrichia</taxon>
        <taxon>Erysipelotrichales</taxon>
        <taxon>Erysipelotrichaceae</taxon>
        <taxon>Faecalicoccus</taxon>
    </lineage>
</organism>
<dbReference type="Proteomes" id="UP000540014">
    <property type="component" value="Unassembled WGS sequence"/>
</dbReference>
<evidence type="ECO:0008006" key="3">
    <source>
        <dbReference type="Google" id="ProtNLM"/>
    </source>
</evidence>
<evidence type="ECO:0000313" key="1">
    <source>
        <dbReference type="EMBL" id="NME45105.1"/>
    </source>
</evidence>
<protein>
    <recommendedName>
        <fullName evidence="3">YokE-like PH domain-containing protein</fullName>
    </recommendedName>
</protein>
<comment type="caution">
    <text evidence="1">The sequence shown here is derived from an EMBL/GenBank/DDBJ whole genome shotgun (WGS) entry which is preliminary data.</text>
</comment>
<proteinExistence type="predicted"/>
<dbReference type="AlphaFoldDB" id="A0A7X9NIW1"/>
<name>A0A7X9NIW1_9FIRM</name>
<evidence type="ECO:0000313" key="2">
    <source>
        <dbReference type="Proteomes" id="UP000540014"/>
    </source>
</evidence>
<accession>A0A7X9NIW1</accession>
<sequence length="143" mass="16280">MNEKSMMKELLPLLTESEKYVSVSWATLSRTTPKLYAFILGDAPSTTGNLNNCCYVGITKSFLNIVLLNPLDVTRVTGKFHIPLTQIKNIAIKNNFLRCTITFFFENENFTMSWLNGSGGTGIKAQKQYIQRMIKFLSKYYSI</sequence>
<reference evidence="1 2" key="1">
    <citation type="submission" date="2020-04" db="EMBL/GenBank/DDBJ databases">
        <authorList>
            <person name="Hitch T.C.A."/>
            <person name="Wylensek D."/>
            <person name="Clavel T."/>
        </authorList>
    </citation>
    <scope>NUCLEOTIDE SEQUENCE [LARGE SCALE GENOMIC DNA]</scope>
    <source>
        <strain evidence="1 2">BSM-383-APC-22F</strain>
    </source>
</reference>